<evidence type="ECO:0000256" key="2">
    <source>
        <dbReference type="SAM" id="Phobius"/>
    </source>
</evidence>
<organism evidence="4 5">
    <name type="scientific">Actinacidiphila acidipaludis</name>
    <dbReference type="NCBI Taxonomy" id="2873382"/>
    <lineage>
        <taxon>Bacteria</taxon>
        <taxon>Bacillati</taxon>
        <taxon>Actinomycetota</taxon>
        <taxon>Actinomycetes</taxon>
        <taxon>Kitasatosporales</taxon>
        <taxon>Streptomycetaceae</taxon>
        <taxon>Actinacidiphila</taxon>
    </lineage>
</organism>
<feature type="transmembrane region" description="Helical" evidence="2">
    <location>
        <begin position="130"/>
        <end position="153"/>
    </location>
</feature>
<feature type="transmembrane region" description="Helical" evidence="2">
    <location>
        <begin position="165"/>
        <end position="186"/>
    </location>
</feature>
<dbReference type="Pfam" id="PF01569">
    <property type="entry name" value="PAP2"/>
    <property type="match status" value="1"/>
</dbReference>
<dbReference type="RefSeq" id="WP_222961203.1">
    <property type="nucleotide sequence ID" value="NZ_JAINZZ010000004.1"/>
</dbReference>
<keyword evidence="2" id="KW-1133">Transmembrane helix</keyword>
<dbReference type="SUPFAM" id="SSF48317">
    <property type="entry name" value="Acid phosphatase/Vanadium-dependent haloperoxidase"/>
    <property type="match status" value="1"/>
</dbReference>
<gene>
    <name evidence="4" type="ORF">K7862_05460</name>
</gene>
<feature type="domain" description="Phosphatidic acid phosphatase type 2/haloperoxidase" evidence="3">
    <location>
        <begin position="91"/>
        <end position="207"/>
    </location>
</feature>
<proteinExistence type="predicted"/>
<dbReference type="InterPro" id="IPR000326">
    <property type="entry name" value="PAP2/HPO"/>
</dbReference>
<feature type="transmembrane region" description="Helical" evidence="2">
    <location>
        <begin position="192"/>
        <end position="211"/>
    </location>
</feature>
<keyword evidence="2" id="KW-0812">Transmembrane</keyword>
<evidence type="ECO:0000259" key="3">
    <source>
        <dbReference type="SMART" id="SM00014"/>
    </source>
</evidence>
<evidence type="ECO:0000313" key="4">
    <source>
        <dbReference type="EMBL" id="MBY8877089.1"/>
    </source>
</evidence>
<feature type="compositionally biased region" description="Low complexity" evidence="1">
    <location>
        <begin position="245"/>
        <end position="255"/>
    </location>
</feature>
<dbReference type="Gene3D" id="1.20.144.10">
    <property type="entry name" value="Phosphatidic acid phosphatase type 2/haloperoxidase"/>
    <property type="match status" value="1"/>
</dbReference>
<keyword evidence="5" id="KW-1185">Reference proteome</keyword>
<reference evidence="4 5" key="1">
    <citation type="submission" date="2021-08" db="EMBL/GenBank/DDBJ databases">
        <title>WGS of actinomycetes from Thailand.</title>
        <authorList>
            <person name="Thawai C."/>
        </authorList>
    </citation>
    <scope>NUCLEOTIDE SEQUENCE [LARGE SCALE GENOMIC DNA]</scope>
    <source>
        <strain evidence="4 5">PLK6-54</strain>
    </source>
</reference>
<evidence type="ECO:0000256" key="1">
    <source>
        <dbReference type="SAM" id="MobiDB-lite"/>
    </source>
</evidence>
<comment type="caution">
    <text evidence="4">The sequence shown here is derived from an EMBL/GenBank/DDBJ whole genome shotgun (WGS) entry which is preliminary data.</text>
</comment>
<dbReference type="EMBL" id="JAINZZ010000004">
    <property type="protein sequence ID" value="MBY8877089.1"/>
    <property type="molecule type" value="Genomic_DNA"/>
</dbReference>
<dbReference type="Proteomes" id="UP000778578">
    <property type="component" value="Unassembled WGS sequence"/>
</dbReference>
<dbReference type="PANTHER" id="PTHR14969">
    <property type="entry name" value="SPHINGOSINE-1-PHOSPHATE PHOSPHOHYDROLASE"/>
    <property type="match status" value="1"/>
</dbReference>
<name>A0ABS7Q1R7_9ACTN</name>
<dbReference type="PANTHER" id="PTHR14969:SF13">
    <property type="entry name" value="AT30094P"/>
    <property type="match status" value="1"/>
</dbReference>
<feature type="compositionally biased region" description="Basic and acidic residues" evidence="1">
    <location>
        <begin position="287"/>
        <end position="302"/>
    </location>
</feature>
<feature type="compositionally biased region" description="Gly residues" evidence="1">
    <location>
        <begin position="264"/>
        <end position="276"/>
    </location>
</feature>
<keyword evidence="2" id="KW-0472">Membrane</keyword>
<dbReference type="CDD" id="cd03392">
    <property type="entry name" value="PAP2_like_2"/>
    <property type="match status" value="1"/>
</dbReference>
<dbReference type="SMART" id="SM00014">
    <property type="entry name" value="acidPPc"/>
    <property type="match status" value="1"/>
</dbReference>
<feature type="region of interest" description="Disordered" evidence="1">
    <location>
        <begin position="218"/>
        <end position="316"/>
    </location>
</feature>
<feature type="compositionally biased region" description="Gly residues" evidence="1">
    <location>
        <begin position="222"/>
        <end position="238"/>
    </location>
</feature>
<feature type="transmembrane region" description="Helical" evidence="2">
    <location>
        <begin position="93"/>
        <end position="110"/>
    </location>
</feature>
<accession>A0ABS7Q1R7</accession>
<dbReference type="InterPro" id="IPR036938">
    <property type="entry name" value="PAP2/HPO_sf"/>
</dbReference>
<sequence>MSAFPRRWPVVTAAAWILFAALAVVLAVHGWGSFGFERAAIDWSAQHRPAAARHVAIGVTVLGTGAPPYLVALAAGAVLTLMARGPRTRKTDLALLLTPVLWLIAGQLVREGLMHAFARLRPSSVHWATTATGFSFPSGHSFSSVVCAGLLVLAIARRRPSWTRAACAVAVVYGIAVGLSRVYLGVHWPLDVLGSWLLAAGWLAAGAAVLARVDPVGRDGTGDPGRGSGAADGPGRGAGDGDDAGSGADGAAGADGTDEPQAPDGGGGPERAGGAAGPERGSAGRRGRAERTGRPGRAEGRGRLGRGGRPGPAIAS</sequence>
<evidence type="ECO:0000313" key="5">
    <source>
        <dbReference type="Proteomes" id="UP000778578"/>
    </source>
</evidence>
<protein>
    <submittedName>
        <fullName evidence="4">Phosphatase PAP2 family protein</fullName>
    </submittedName>
</protein>
<feature type="transmembrane region" description="Helical" evidence="2">
    <location>
        <begin position="51"/>
        <end position="81"/>
    </location>
</feature>